<keyword evidence="1" id="KW-1133">Transmembrane helix</keyword>
<sequence length="89" mass="10004">MLHTTFDKRAWFAPRRYGYGAGLPIAWQGWMLIASYLAALAGIGMLDRTGHGAARTTAFVLFVIVTTVFVTVAARRTRGGWKWRWGEKD</sequence>
<proteinExistence type="predicted"/>
<gene>
    <name evidence="2" type="ORF">GR702_13045</name>
</gene>
<reference evidence="2 3" key="1">
    <citation type="submission" date="2019-12" db="EMBL/GenBank/DDBJ databases">
        <authorList>
            <person name="Feng G."/>
            <person name="Zhu H."/>
        </authorList>
    </citation>
    <scope>NUCLEOTIDE SEQUENCE [LARGE SCALE GENOMIC DNA]</scope>
    <source>
        <strain evidence="2 3">FGD1</strain>
    </source>
</reference>
<dbReference type="Proteomes" id="UP000465810">
    <property type="component" value="Unassembled WGS sequence"/>
</dbReference>
<accession>A0A7X4K742</accession>
<keyword evidence="1" id="KW-0812">Transmembrane</keyword>
<dbReference type="AlphaFoldDB" id="A0A7X4K742"/>
<feature type="transmembrane region" description="Helical" evidence="1">
    <location>
        <begin position="21"/>
        <end position="46"/>
    </location>
</feature>
<dbReference type="EMBL" id="WVTD01000009">
    <property type="protein sequence ID" value="MYL98691.1"/>
    <property type="molecule type" value="Genomic_DNA"/>
</dbReference>
<protein>
    <submittedName>
        <fullName evidence="2">Uncharacterized protein</fullName>
    </submittedName>
</protein>
<evidence type="ECO:0000256" key="1">
    <source>
        <dbReference type="SAM" id="Phobius"/>
    </source>
</evidence>
<evidence type="ECO:0000313" key="3">
    <source>
        <dbReference type="Proteomes" id="UP000465810"/>
    </source>
</evidence>
<name>A0A7X4K742_9SPHN</name>
<organism evidence="2 3">
    <name type="scientific">Novosphingobium silvae</name>
    <dbReference type="NCBI Taxonomy" id="2692619"/>
    <lineage>
        <taxon>Bacteria</taxon>
        <taxon>Pseudomonadati</taxon>
        <taxon>Pseudomonadota</taxon>
        <taxon>Alphaproteobacteria</taxon>
        <taxon>Sphingomonadales</taxon>
        <taxon>Sphingomonadaceae</taxon>
        <taxon>Novosphingobium</taxon>
    </lineage>
</organism>
<evidence type="ECO:0000313" key="2">
    <source>
        <dbReference type="EMBL" id="MYL98691.1"/>
    </source>
</evidence>
<keyword evidence="3" id="KW-1185">Reference proteome</keyword>
<comment type="caution">
    <text evidence="2">The sequence shown here is derived from an EMBL/GenBank/DDBJ whole genome shotgun (WGS) entry which is preliminary data.</text>
</comment>
<keyword evidence="1" id="KW-0472">Membrane</keyword>
<feature type="transmembrane region" description="Helical" evidence="1">
    <location>
        <begin position="52"/>
        <end position="74"/>
    </location>
</feature>